<keyword evidence="9 13" id="KW-1133">Transmembrane helix</keyword>
<dbReference type="SUPFAM" id="SSF81342">
    <property type="entry name" value="Transmembrane di-heme cytochromes"/>
    <property type="match status" value="1"/>
</dbReference>
<evidence type="ECO:0000256" key="4">
    <source>
        <dbReference type="ARBA" id="ARBA00022475"/>
    </source>
</evidence>
<proteinExistence type="inferred from homology"/>
<comment type="similarity">
    <text evidence="12">Belongs to the cytochrome b561 family.</text>
</comment>
<keyword evidence="11 13" id="KW-0472">Membrane</keyword>
<evidence type="ECO:0000256" key="9">
    <source>
        <dbReference type="ARBA" id="ARBA00022989"/>
    </source>
</evidence>
<comment type="subcellular location">
    <subcellularLocation>
        <location evidence="2">Cell membrane</location>
        <topology evidence="2">Multi-pass membrane protein</topology>
    </subcellularLocation>
</comment>
<comment type="cofactor">
    <cofactor evidence="1">
        <name>heme b</name>
        <dbReference type="ChEBI" id="CHEBI:60344"/>
    </cofactor>
</comment>
<dbReference type="Gene3D" id="1.20.950.20">
    <property type="entry name" value="Transmembrane di-heme cytochromes, Chain C"/>
    <property type="match status" value="1"/>
</dbReference>
<dbReference type="EMBL" id="SMGR01000001">
    <property type="protein sequence ID" value="TCL09176.1"/>
    <property type="molecule type" value="Genomic_DNA"/>
</dbReference>
<evidence type="ECO:0000256" key="8">
    <source>
        <dbReference type="ARBA" id="ARBA00022982"/>
    </source>
</evidence>
<dbReference type="InterPro" id="IPR011577">
    <property type="entry name" value="Cyt_b561_bac/Ni-Hgenase"/>
</dbReference>
<comment type="caution">
    <text evidence="15">The sequence shown here is derived from an EMBL/GenBank/DDBJ whole genome shotgun (WGS) entry which is preliminary data.</text>
</comment>
<dbReference type="Gene3D" id="2.40.128.110">
    <property type="entry name" value="Lipid/polyisoprenoid-binding, YceI-like"/>
    <property type="match status" value="1"/>
</dbReference>
<dbReference type="GO" id="GO:0020037">
    <property type="term" value="F:heme binding"/>
    <property type="evidence" value="ECO:0007669"/>
    <property type="project" value="TreeGrafter"/>
</dbReference>
<evidence type="ECO:0000259" key="14">
    <source>
        <dbReference type="SMART" id="SM00867"/>
    </source>
</evidence>
<feature type="transmembrane region" description="Helical" evidence="13">
    <location>
        <begin position="20"/>
        <end position="39"/>
    </location>
</feature>
<dbReference type="PANTHER" id="PTHR30529:SF1">
    <property type="entry name" value="CYTOCHROME B561 HOMOLOG 2"/>
    <property type="match status" value="1"/>
</dbReference>
<keyword evidence="4" id="KW-1003">Cell membrane</keyword>
<feature type="transmembrane region" description="Helical" evidence="13">
    <location>
        <begin position="97"/>
        <end position="116"/>
    </location>
</feature>
<keyword evidence="8" id="KW-0249">Electron transport</keyword>
<dbReference type="InterPro" id="IPR007372">
    <property type="entry name" value="Lipid/polyisoprenoid-bd_YceI"/>
</dbReference>
<evidence type="ECO:0000256" key="10">
    <source>
        <dbReference type="ARBA" id="ARBA00023004"/>
    </source>
</evidence>
<gene>
    <name evidence="15" type="ORF">BXY66_1221</name>
</gene>
<dbReference type="PANTHER" id="PTHR30529">
    <property type="entry name" value="CYTOCHROME B561"/>
    <property type="match status" value="1"/>
</dbReference>
<protein>
    <submittedName>
        <fullName evidence="15">Cytochrome b561</fullName>
    </submittedName>
</protein>
<evidence type="ECO:0000313" key="16">
    <source>
        <dbReference type="Proteomes" id="UP000295673"/>
    </source>
</evidence>
<dbReference type="OrthoDB" id="1247465at2"/>
<keyword evidence="3" id="KW-0813">Transport</keyword>
<name>A0A4R1NLD7_9RHOB</name>
<dbReference type="InterPro" id="IPR016174">
    <property type="entry name" value="Di-haem_cyt_TM"/>
</dbReference>
<dbReference type="GO" id="GO:0022904">
    <property type="term" value="P:respiratory electron transport chain"/>
    <property type="evidence" value="ECO:0007669"/>
    <property type="project" value="InterPro"/>
</dbReference>
<keyword evidence="7" id="KW-0479">Metal-binding</keyword>
<evidence type="ECO:0000256" key="6">
    <source>
        <dbReference type="ARBA" id="ARBA00022692"/>
    </source>
</evidence>
<dbReference type="GO" id="GO:0009055">
    <property type="term" value="F:electron transfer activity"/>
    <property type="evidence" value="ECO:0007669"/>
    <property type="project" value="InterPro"/>
</dbReference>
<dbReference type="Pfam" id="PF01292">
    <property type="entry name" value="Ni_hydr_CYTB"/>
    <property type="match status" value="1"/>
</dbReference>
<accession>A0A4R1NLD7</accession>
<dbReference type="GO" id="GO:0046872">
    <property type="term" value="F:metal ion binding"/>
    <property type="evidence" value="ECO:0007669"/>
    <property type="project" value="UniProtKB-KW"/>
</dbReference>
<evidence type="ECO:0000256" key="12">
    <source>
        <dbReference type="ARBA" id="ARBA00037975"/>
    </source>
</evidence>
<feature type="transmembrane region" description="Helical" evidence="13">
    <location>
        <begin position="148"/>
        <end position="169"/>
    </location>
</feature>
<dbReference type="SUPFAM" id="SSF101874">
    <property type="entry name" value="YceI-like"/>
    <property type="match status" value="1"/>
</dbReference>
<dbReference type="RefSeq" id="WP_132859237.1">
    <property type="nucleotide sequence ID" value="NZ_SMGR01000001.1"/>
</dbReference>
<keyword evidence="6 13" id="KW-0812">Transmembrane</keyword>
<evidence type="ECO:0000256" key="1">
    <source>
        <dbReference type="ARBA" id="ARBA00001970"/>
    </source>
</evidence>
<dbReference type="Pfam" id="PF04264">
    <property type="entry name" value="YceI"/>
    <property type="match status" value="1"/>
</dbReference>
<sequence length="406" mass="43416">MSRTNTHQTYGSVAKTFHWLTALFILSALALGFIAHNAAYENAEQLAFKATLFSLHKTVGLAAFFTAVLRILWAFTQPRPKLLNGNHRVESLAAETAHWLLYGAMVLVPLTGWMHHASTTGFAPIWWPFGQSLPFVPKDPDLASTLGALHYSFMIVLVLTLLAHIGGALKHAIIDKDDTLARMLPGSHPSKRPPSAQPGHVKPATAAFAVWVLVFAFGVYGPQQETVPQSSGIELAEVQSGWAVESGTLGITVSQFGSEVSGRFGNWTADIDFDEARASDDLGSVTVQIAVDSLTLGSVTDQALGPDYLNAMAHPTAEFTAAISTLETSYVAKGNLTLNGQSVPLDLPFDLEIAGDKATMSGELVLDRRAFHVGDSMTDESSLGFSVTVSIALTANRGASNDNLLN</sequence>
<organism evidence="15 16">
    <name type="scientific">Shimia isoporae</name>
    <dbReference type="NCBI Taxonomy" id="647720"/>
    <lineage>
        <taxon>Bacteria</taxon>
        <taxon>Pseudomonadati</taxon>
        <taxon>Pseudomonadota</taxon>
        <taxon>Alphaproteobacteria</taxon>
        <taxon>Rhodobacterales</taxon>
        <taxon>Roseobacteraceae</taxon>
    </lineage>
</organism>
<dbReference type="InterPro" id="IPR052168">
    <property type="entry name" value="Cytochrome_b561_oxidase"/>
</dbReference>
<evidence type="ECO:0000313" key="15">
    <source>
        <dbReference type="EMBL" id="TCL09176.1"/>
    </source>
</evidence>
<evidence type="ECO:0000256" key="5">
    <source>
        <dbReference type="ARBA" id="ARBA00022617"/>
    </source>
</evidence>
<feature type="transmembrane region" description="Helical" evidence="13">
    <location>
        <begin position="59"/>
        <end position="76"/>
    </location>
</feature>
<dbReference type="AlphaFoldDB" id="A0A4R1NLD7"/>
<evidence type="ECO:0000256" key="7">
    <source>
        <dbReference type="ARBA" id="ARBA00022723"/>
    </source>
</evidence>
<keyword evidence="5" id="KW-0349">Heme</keyword>
<dbReference type="GO" id="GO:0005886">
    <property type="term" value="C:plasma membrane"/>
    <property type="evidence" value="ECO:0007669"/>
    <property type="project" value="UniProtKB-SubCell"/>
</dbReference>
<dbReference type="InterPro" id="IPR036761">
    <property type="entry name" value="TTHA0802/YceI-like_sf"/>
</dbReference>
<keyword evidence="10" id="KW-0408">Iron</keyword>
<dbReference type="Proteomes" id="UP000295673">
    <property type="component" value="Unassembled WGS sequence"/>
</dbReference>
<reference evidence="15 16" key="1">
    <citation type="submission" date="2019-03" db="EMBL/GenBank/DDBJ databases">
        <title>Genomic Encyclopedia of Archaeal and Bacterial Type Strains, Phase II (KMG-II): from individual species to whole genera.</title>
        <authorList>
            <person name="Goeker M."/>
        </authorList>
    </citation>
    <scope>NUCLEOTIDE SEQUENCE [LARGE SCALE GENOMIC DNA]</scope>
    <source>
        <strain evidence="15 16">DSM 26433</strain>
    </source>
</reference>
<feature type="domain" description="Lipid/polyisoprenoid-binding YceI-like" evidence="14">
    <location>
        <begin position="241"/>
        <end position="396"/>
    </location>
</feature>
<keyword evidence="16" id="KW-1185">Reference proteome</keyword>
<evidence type="ECO:0000256" key="3">
    <source>
        <dbReference type="ARBA" id="ARBA00022448"/>
    </source>
</evidence>
<evidence type="ECO:0000256" key="2">
    <source>
        <dbReference type="ARBA" id="ARBA00004651"/>
    </source>
</evidence>
<dbReference type="SMART" id="SM00867">
    <property type="entry name" value="YceI"/>
    <property type="match status" value="1"/>
</dbReference>
<evidence type="ECO:0000256" key="13">
    <source>
        <dbReference type="SAM" id="Phobius"/>
    </source>
</evidence>
<evidence type="ECO:0000256" key="11">
    <source>
        <dbReference type="ARBA" id="ARBA00023136"/>
    </source>
</evidence>